<dbReference type="Pfam" id="PF04069">
    <property type="entry name" value="OpuAC"/>
    <property type="match status" value="1"/>
</dbReference>
<dbReference type="CDD" id="cd13641">
    <property type="entry name" value="PBP2_HisX_like"/>
    <property type="match status" value="1"/>
</dbReference>
<evidence type="ECO:0000313" key="3">
    <source>
        <dbReference type="EMBL" id="MBD8876953.1"/>
    </source>
</evidence>
<comment type="caution">
    <text evidence="3">The sequence shown here is derived from an EMBL/GenBank/DDBJ whole genome shotgun (WGS) entry which is preliminary data.</text>
</comment>
<protein>
    <submittedName>
        <fullName evidence="3">ABC transporter substrate-binding protein</fullName>
    </submittedName>
</protein>
<feature type="chain" id="PRO_5045086348" evidence="1">
    <location>
        <begin position="23"/>
        <end position="331"/>
    </location>
</feature>
<keyword evidence="1" id="KW-0732">Signal</keyword>
<gene>
    <name evidence="3" type="ORF">IG617_11710</name>
</gene>
<evidence type="ECO:0000313" key="4">
    <source>
        <dbReference type="Proteomes" id="UP000615687"/>
    </source>
</evidence>
<keyword evidence="4" id="KW-1185">Reference proteome</keyword>
<dbReference type="RefSeq" id="WP_192109393.1">
    <property type="nucleotide sequence ID" value="NZ_JACYXJ010000004.1"/>
</dbReference>
<evidence type="ECO:0000259" key="2">
    <source>
        <dbReference type="Pfam" id="PF04069"/>
    </source>
</evidence>
<dbReference type="EMBL" id="JACYXJ010000004">
    <property type="protein sequence ID" value="MBD8876953.1"/>
    <property type="molecule type" value="Genomic_DNA"/>
</dbReference>
<feature type="domain" description="ABC-type glycine betaine transport system substrate-binding" evidence="2">
    <location>
        <begin position="28"/>
        <end position="309"/>
    </location>
</feature>
<feature type="signal peptide" evidence="1">
    <location>
        <begin position="1"/>
        <end position="22"/>
    </location>
</feature>
<evidence type="ECO:0000256" key="1">
    <source>
        <dbReference type="SAM" id="SignalP"/>
    </source>
</evidence>
<proteinExistence type="predicted"/>
<reference evidence="3 4" key="1">
    <citation type="submission" date="2020-09" db="EMBL/GenBank/DDBJ databases">
        <title>The genome sequence of type strain Labrenzia polysiphoniae KACC 19711.</title>
        <authorList>
            <person name="Liu Y."/>
        </authorList>
    </citation>
    <scope>NUCLEOTIDE SEQUENCE [LARGE SCALE GENOMIC DNA]</scope>
    <source>
        <strain evidence="3 4">KACC 19711</strain>
    </source>
</reference>
<organism evidence="3 4">
    <name type="scientific">Roseibium polysiphoniae</name>
    <dbReference type="NCBI Taxonomy" id="2571221"/>
    <lineage>
        <taxon>Bacteria</taxon>
        <taxon>Pseudomonadati</taxon>
        <taxon>Pseudomonadota</taxon>
        <taxon>Alphaproteobacteria</taxon>
        <taxon>Hyphomicrobiales</taxon>
        <taxon>Stappiaceae</taxon>
        <taxon>Roseibium</taxon>
    </lineage>
</organism>
<dbReference type="InterPro" id="IPR007210">
    <property type="entry name" value="ABC_Gly_betaine_transp_sub-bd"/>
</dbReference>
<dbReference type="Proteomes" id="UP000615687">
    <property type="component" value="Unassembled WGS sequence"/>
</dbReference>
<sequence>MKKLFVSVAAATLCMGASSAMAAEECGTVTVAEMNWASAGAIAHIDKIILEEGYGCEVELVSGDTMPTFTSMNEKSEPDMAPELWINAVREPLDKAVAAGDLIIGGEILNEGGVEGWWVPTYIAEEHGITTVAEAMKHPELFPGAEDDSKGAFFNCPSGWNCQITTGNLFKAFGGEEAGFELVDTGSAAGLDGSIARAFERKEGWLGYYWAPTAILGKYDMTLLDFEVPHDKTEWDTCTVLTECAEPKKNSWVASEVYTVVTDDFAEKAGVAMEYVKGRSWDNRTAGKVLAWMTDNQATNEDGAFYFLENHSDVWEKWVSPEVAEKVKSAL</sequence>
<name>A0ABR9CBE3_9HYPH</name>
<dbReference type="SUPFAM" id="SSF53850">
    <property type="entry name" value="Periplasmic binding protein-like II"/>
    <property type="match status" value="1"/>
</dbReference>
<dbReference type="Gene3D" id="3.40.190.100">
    <property type="entry name" value="Glycine betaine-binding periplasmic protein, domain 2"/>
    <property type="match status" value="1"/>
</dbReference>
<dbReference type="Gene3D" id="3.40.190.10">
    <property type="entry name" value="Periplasmic binding protein-like II"/>
    <property type="match status" value="1"/>
</dbReference>
<accession>A0ABR9CBE3</accession>